<gene>
    <name evidence="3" type="ORF">mMyoMyo1_001260</name>
</gene>
<feature type="transmembrane region" description="Helical" evidence="2">
    <location>
        <begin position="47"/>
        <end position="68"/>
    </location>
</feature>
<keyword evidence="4" id="KW-1185">Reference proteome</keyword>
<accession>A0A7J7U432</accession>
<feature type="compositionally biased region" description="Basic and acidic residues" evidence="1">
    <location>
        <begin position="96"/>
        <end position="110"/>
    </location>
</feature>
<keyword evidence="2" id="KW-0472">Membrane</keyword>
<evidence type="ECO:0000256" key="2">
    <source>
        <dbReference type="SAM" id="Phobius"/>
    </source>
</evidence>
<proteinExistence type="predicted"/>
<keyword evidence="2" id="KW-1133">Transmembrane helix</keyword>
<dbReference type="Proteomes" id="UP000527355">
    <property type="component" value="Unassembled WGS sequence"/>
</dbReference>
<name>A0A7J7U432_MYOMY</name>
<protein>
    <submittedName>
        <fullName evidence="3">All-trans retinoic acid induced differentiation factor</fullName>
    </submittedName>
</protein>
<evidence type="ECO:0000256" key="1">
    <source>
        <dbReference type="SAM" id="MobiDB-lite"/>
    </source>
</evidence>
<evidence type="ECO:0000313" key="4">
    <source>
        <dbReference type="Proteomes" id="UP000527355"/>
    </source>
</evidence>
<dbReference type="AlphaFoldDB" id="A0A7J7U432"/>
<feature type="region of interest" description="Disordered" evidence="1">
    <location>
        <begin position="86"/>
        <end position="110"/>
    </location>
</feature>
<sequence>MSTVLEVLMPGILSHFTQTIKPVKDKGTFAIALGTQKYVLRMDLVCLMVQVFCNVFVLMASMATSVCARARSRCLRSLGFWDPPHFSSPSFFGEPNAEKPRLHDLPRSSY</sequence>
<organism evidence="3 4">
    <name type="scientific">Myotis myotis</name>
    <name type="common">Greater mouse-eared bat</name>
    <name type="synonym">Vespertilio myotis</name>
    <dbReference type="NCBI Taxonomy" id="51298"/>
    <lineage>
        <taxon>Eukaryota</taxon>
        <taxon>Metazoa</taxon>
        <taxon>Chordata</taxon>
        <taxon>Craniata</taxon>
        <taxon>Vertebrata</taxon>
        <taxon>Euteleostomi</taxon>
        <taxon>Mammalia</taxon>
        <taxon>Eutheria</taxon>
        <taxon>Laurasiatheria</taxon>
        <taxon>Chiroptera</taxon>
        <taxon>Yangochiroptera</taxon>
        <taxon>Vespertilionidae</taxon>
        <taxon>Myotis</taxon>
    </lineage>
</organism>
<keyword evidence="2" id="KW-0812">Transmembrane</keyword>
<reference evidence="3 4" key="1">
    <citation type="journal article" date="2020" name="Nature">
        <title>Six reference-quality genomes reveal evolution of bat adaptations.</title>
        <authorList>
            <person name="Jebb D."/>
            <person name="Huang Z."/>
            <person name="Pippel M."/>
            <person name="Hughes G.M."/>
            <person name="Lavrichenko K."/>
            <person name="Devanna P."/>
            <person name="Winkler S."/>
            <person name="Jermiin L.S."/>
            <person name="Skirmuntt E.C."/>
            <person name="Katzourakis A."/>
            <person name="Burkitt-Gray L."/>
            <person name="Ray D.A."/>
            <person name="Sullivan K.A.M."/>
            <person name="Roscito J.G."/>
            <person name="Kirilenko B.M."/>
            <person name="Davalos L.M."/>
            <person name="Corthals A.P."/>
            <person name="Power M.L."/>
            <person name="Jones G."/>
            <person name="Ransome R.D."/>
            <person name="Dechmann D.K.N."/>
            <person name="Locatelli A.G."/>
            <person name="Puechmaille S.J."/>
            <person name="Fedrigo O."/>
            <person name="Jarvis E.D."/>
            <person name="Hiller M."/>
            <person name="Vernes S.C."/>
            <person name="Myers E.W."/>
            <person name="Teeling E.C."/>
        </authorList>
    </citation>
    <scope>NUCLEOTIDE SEQUENCE [LARGE SCALE GENOMIC DNA]</scope>
    <source>
        <strain evidence="3">MMyoMyo1</strain>
        <tissue evidence="3">Flight muscle</tissue>
    </source>
</reference>
<comment type="caution">
    <text evidence="3">The sequence shown here is derived from an EMBL/GenBank/DDBJ whole genome shotgun (WGS) entry which is preliminary data.</text>
</comment>
<dbReference type="EMBL" id="JABWUV010000014">
    <property type="protein sequence ID" value="KAF6307610.1"/>
    <property type="molecule type" value="Genomic_DNA"/>
</dbReference>
<evidence type="ECO:0000313" key="3">
    <source>
        <dbReference type="EMBL" id="KAF6307610.1"/>
    </source>
</evidence>